<feature type="compositionally biased region" description="Basic and acidic residues" evidence="1">
    <location>
        <begin position="131"/>
        <end position="145"/>
    </location>
</feature>
<evidence type="ECO:0000313" key="3">
    <source>
        <dbReference type="Proteomes" id="UP001190700"/>
    </source>
</evidence>
<feature type="region of interest" description="Disordered" evidence="1">
    <location>
        <begin position="1"/>
        <end position="39"/>
    </location>
</feature>
<proteinExistence type="predicted"/>
<feature type="region of interest" description="Disordered" evidence="1">
    <location>
        <begin position="62"/>
        <end position="167"/>
    </location>
</feature>
<dbReference type="EMBL" id="LGRX02026397">
    <property type="protein sequence ID" value="KAK3250947.1"/>
    <property type="molecule type" value="Genomic_DNA"/>
</dbReference>
<evidence type="ECO:0000313" key="2">
    <source>
        <dbReference type="EMBL" id="KAK3250947.1"/>
    </source>
</evidence>
<feature type="compositionally biased region" description="Basic and acidic residues" evidence="1">
    <location>
        <begin position="7"/>
        <end position="20"/>
    </location>
</feature>
<dbReference type="Proteomes" id="UP001190700">
    <property type="component" value="Unassembled WGS sequence"/>
</dbReference>
<name>A0AAE0CBT9_9CHLO</name>
<organism evidence="2 3">
    <name type="scientific">Cymbomonas tetramitiformis</name>
    <dbReference type="NCBI Taxonomy" id="36881"/>
    <lineage>
        <taxon>Eukaryota</taxon>
        <taxon>Viridiplantae</taxon>
        <taxon>Chlorophyta</taxon>
        <taxon>Pyramimonadophyceae</taxon>
        <taxon>Pyramimonadales</taxon>
        <taxon>Pyramimonadaceae</taxon>
        <taxon>Cymbomonas</taxon>
    </lineage>
</organism>
<sequence>MGQLKGDPAKWETDRQKEQITEGADQTTDDEPDGVPEYNTAQDRVNQQQIADQQLEEEEIQLREMMAHAIQDAENTTEPQTQAEQQQEQQNEQEEMLLHEVLDRMQRDSTEVTPPRNRQEQHTKNAGQETPKLEITSKQKTRKEQGIIIRGPPQTTGATGAEPDGAT</sequence>
<feature type="compositionally biased region" description="Basic and acidic residues" evidence="1">
    <location>
        <begin position="96"/>
        <end position="110"/>
    </location>
</feature>
<dbReference type="AlphaFoldDB" id="A0AAE0CBT9"/>
<accession>A0AAE0CBT9</accession>
<reference evidence="2 3" key="1">
    <citation type="journal article" date="2015" name="Genome Biol. Evol.">
        <title>Comparative Genomics of a Bacterivorous Green Alga Reveals Evolutionary Causalities and Consequences of Phago-Mixotrophic Mode of Nutrition.</title>
        <authorList>
            <person name="Burns J.A."/>
            <person name="Paasch A."/>
            <person name="Narechania A."/>
            <person name="Kim E."/>
        </authorList>
    </citation>
    <scope>NUCLEOTIDE SEQUENCE [LARGE SCALE GENOMIC DNA]</scope>
    <source>
        <strain evidence="2 3">PLY_AMNH</strain>
    </source>
</reference>
<keyword evidence="3" id="KW-1185">Reference proteome</keyword>
<protein>
    <submittedName>
        <fullName evidence="2">Uncharacterized protein</fullName>
    </submittedName>
</protein>
<evidence type="ECO:0000256" key="1">
    <source>
        <dbReference type="SAM" id="MobiDB-lite"/>
    </source>
</evidence>
<gene>
    <name evidence="2" type="ORF">CYMTET_39701</name>
</gene>
<comment type="caution">
    <text evidence="2">The sequence shown here is derived from an EMBL/GenBank/DDBJ whole genome shotgun (WGS) entry which is preliminary data.</text>
</comment>
<feature type="compositionally biased region" description="Low complexity" evidence="1">
    <location>
        <begin position="73"/>
        <end position="90"/>
    </location>
</feature>